<accession>A0A8K1GTG3</accession>
<evidence type="ECO:0000313" key="1">
    <source>
        <dbReference type="EMBL" id="TRZ23752.1"/>
    </source>
</evidence>
<comment type="caution">
    <text evidence="1">The sequence shown here is derived from an EMBL/GenBank/DDBJ whole genome shotgun (WGS) entry which is preliminary data.</text>
</comment>
<proteinExistence type="predicted"/>
<name>A0A8K1GTG3_9PASS</name>
<sequence length="112" mass="12846">NDEEANPKKIPRCMKDNKFTESSWCRLIKEKSCSIKLVDFFDENTGPVDDEKEFVVTLLYTTTTQDSNLIRLKMTPLFLNVSGFLYYSTQTNSIAETKTNLVNHIGQTRGDI</sequence>
<dbReference type="AlphaFoldDB" id="A0A8K1GTG3"/>
<organism evidence="1 2">
    <name type="scientific">Zosterops borbonicus</name>
    <dbReference type="NCBI Taxonomy" id="364589"/>
    <lineage>
        <taxon>Eukaryota</taxon>
        <taxon>Metazoa</taxon>
        <taxon>Chordata</taxon>
        <taxon>Craniata</taxon>
        <taxon>Vertebrata</taxon>
        <taxon>Euteleostomi</taxon>
        <taxon>Archelosauria</taxon>
        <taxon>Archosauria</taxon>
        <taxon>Dinosauria</taxon>
        <taxon>Saurischia</taxon>
        <taxon>Theropoda</taxon>
        <taxon>Coelurosauria</taxon>
        <taxon>Aves</taxon>
        <taxon>Neognathae</taxon>
        <taxon>Neoaves</taxon>
        <taxon>Telluraves</taxon>
        <taxon>Australaves</taxon>
        <taxon>Passeriformes</taxon>
        <taxon>Sylvioidea</taxon>
        <taxon>Zosteropidae</taxon>
        <taxon>Zosterops</taxon>
    </lineage>
</organism>
<evidence type="ECO:0000313" key="2">
    <source>
        <dbReference type="Proteomes" id="UP000796761"/>
    </source>
</evidence>
<protein>
    <submittedName>
        <fullName evidence="1">Uncharacterized protein</fullName>
    </submittedName>
</protein>
<dbReference type="EMBL" id="SWJQ01000065">
    <property type="protein sequence ID" value="TRZ23752.1"/>
    <property type="molecule type" value="Genomic_DNA"/>
</dbReference>
<gene>
    <name evidence="1" type="ORF">HGM15179_003372</name>
</gene>
<keyword evidence="2" id="KW-1185">Reference proteome</keyword>
<reference evidence="1" key="1">
    <citation type="submission" date="2019-04" db="EMBL/GenBank/DDBJ databases">
        <title>Genome assembly of Zosterops borbonicus 15179.</title>
        <authorList>
            <person name="Leroy T."/>
            <person name="Anselmetti Y."/>
            <person name="Tilak M.-K."/>
            <person name="Nabholz B."/>
        </authorList>
    </citation>
    <scope>NUCLEOTIDE SEQUENCE</scope>
    <source>
        <strain evidence="1">HGM_15179</strain>
        <tissue evidence="1">Muscle</tissue>
    </source>
</reference>
<feature type="non-terminal residue" evidence="1">
    <location>
        <position position="1"/>
    </location>
</feature>
<dbReference type="Proteomes" id="UP000796761">
    <property type="component" value="Unassembled WGS sequence"/>
</dbReference>